<name>A0AAN7T1J3_9EURO</name>
<dbReference type="GO" id="GO:0003735">
    <property type="term" value="F:structural constituent of ribosome"/>
    <property type="evidence" value="ECO:0007669"/>
    <property type="project" value="InterPro"/>
</dbReference>
<keyword evidence="3" id="KW-0687">Ribonucleoprotein</keyword>
<comment type="caution">
    <text evidence="5">The sequence shown here is derived from an EMBL/GenBank/DDBJ whole genome shotgun (WGS) entry which is preliminary data.</text>
</comment>
<protein>
    <recommendedName>
        <fullName evidence="7">54S ribosomal protein L24, mitochondrial</fullName>
    </recommendedName>
</protein>
<evidence type="ECO:0008006" key="7">
    <source>
        <dbReference type="Google" id="ProtNLM"/>
    </source>
</evidence>
<dbReference type="SUPFAM" id="SSF143800">
    <property type="entry name" value="L28p-like"/>
    <property type="match status" value="1"/>
</dbReference>
<dbReference type="Pfam" id="PF00830">
    <property type="entry name" value="Ribosomal_L28"/>
    <property type="match status" value="1"/>
</dbReference>
<feature type="region of interest" description="Disordered" evidence="4">
    <location>
        <begin position="312"/>
        <end position="340"/>
    </location>
</feature>
<evidence type="ECO:0000256" key="3">
    <source>
        <dbReference type="ARBA" id="ARBA00023274"/>
    </source>
</evidence>
<dbReference type="InterPro" id="IPR037147">
    <property type="entry name" value="Ribosomal_bL28_sf"/>
</dbReference>
<evidence type="ECO:0000256" key="4">
    <source>
        <dbReference type="SAM" id="MobiDB-lite"/>
    </source>
</evidence>
<keyword evidence="2" id="KW-0689">Ribosomal protein</keyword>
<dbReference type="PANTHER" id="PTHR13528">
    <property type="entry name" value="39S RIBOSOMAL PROTEIN L28, MITOCHONDRIAL"/>
    <property type="match status" value="1"/>
</dbReference>
<dbReference type="InterPro" id="IPR034704">
    <property type="entry name" value="Ribosomal_bL28/bL31-like_sf"/>
</dbReference>
<dbReference type="GO" id="GO:0005762">
    <property type="term" value="C:mitochondrial large ribosomal subunit"/>
    <property type="evidence" value="ECO:0007669"/>
    <property type="project" value="TreeGrafter"/>
</dbReference>
<evidence type="ECO:0000256" key="1">
    <source>
        <dbReference type="ARBA" id="ARBA00008760"/>
    </source>
</evidence>
<organism evidence="5 6">
    <name type="scientific">Lithohypha guttulata</name>
    <dbReference type="NCBI Taxonomy" id="1690604"/>
    <lineage>
        <taxon>Eukaryota</taxon>
        <taxon>Fungi</taxon>
        <taxon>Dikarya</taxon>
        <taxon>Ascomycota</taxon>
        <taxon>Pezizomycotina</taxon>
        <taxon>Eurotiomycetes</taxon>
        <taxon>Chaetothyriomycetidae</taxon>
        <taxon>Chaetothyriales</taxon>
        <taxon>Trichomeriaceae</taxon>
        <taxon>Lithohypha</taxon>
    </lineage>
</organism>
<dbReference type="PANTHER" id="PTHR13528:SF2">
    <property type="entry name" value="LARGE RIBOSOMAL SUBUNIT PROTEIN BL28M"/>
    <property type="match status" value="1"/>
</dbReference>
<proteinExistence type="inferred from homology"/>
<keyword evidence="6" id="KW-1185">Reference proteome</keyword>
<dbReference type="Gene3D" id="2.30.170.40">
    <property type="entry name" value="Ribosomal protein L28/L24"/>
    <property type="match status" value="1"/>
</dbReference>
<sequence>MAAARVQLKAIEKSPTTIQYHVRGPKAKERPQYIKKFYPNADAQHTLSQPWLAATDPAMPPYPYNKNRHFEEANHGLYGGATIQSGNKISDGRNKGKTLRKWYPNVRVEKLQSKALNVEMNLPCTARVSRTIAKCGGLDEYLLGEKPARLKELGMLGWKLRWLVLKSEAMKKKHEKQREKLGLTKASGVNATFAEAWQDPVVRSSILEKMVVGWQQLKTKDDKFQKHLKHTLRWEEKLKPIRSLDVYDPAKFELPVDVVEEEPTKRGQLPPVQTGFGIIQVQNKQGEWKGIESRSGQGLKSLEEVTTANEAEAGEDFLHGHVPQASDVVDIEQPPPAMPA</sequence>
<dbReference type="Proteomes" id="UP001309876">
    <property type="component" value="Unassembled WGS sequence"/>
</dbReference>
<evidence type="ECO:0000313" key="5">
    <source>
        <dbReference type="EMBL" id="KAK5086404.1"/>
    </source>
</evidence>
<evidence type="ECO:0000313" key="6">
    <source>
        <dbReference type="Proteomes" id="UP001309876"/>
    </source>
</evidence>
<gene>
    <name evidence="5" type="ORF">LTR05_003572</name>
</gene>
<comment type="similarity">
    <text evidence="1">Belongs to the bacterial ribosomal protein bL28 family.</text>
</comment>
<dbReference type="AlphaFoldDB" id="A0AAN7T1J3"/>
<reference evidence="5 6" key="1">
    <citation type="submission" date="2023-08" db="EMBL/GenBank/DDBJ databases">
        <title>Black Yeasts Isolated from many extreme environments.</title>
        <authorList>
            <person name="Coleine C."/>
            <person name="Stajich J.E."/>
            <person name="Selbmann L."/>
        </authorList>
    </citation>
    <scope>NUCLEOTIDE SEQUENCE [LARGE SCALE GENOMIC DNA]</scope>
    <source>
        <strain evidence="5 6">CCFEE 5910</strain>
    </source>
</reference>
<accession>A0AAN7T1J3</accession>
<dbReference type="InterPro" id="IPR026569">
    <property type="entry name" value="Ribosomal_bL28"/>
</dbReference>
<evidence type="ECO:0000256" key="2">
    <source>
        <dbReference type="ARBA" id="ARBA00022980"/>
    </source>
</evidence>
<dbReference type="EMBL" id="JAVRRJ010000003">
    <property type="protein sequence ID" value="KAK5086404.1"/>
    <property type="molecule type" value="Genomic_DNA"/>
</dbReference>